<feature type="transmembrane region" description="Helical" evidence="6">
    <location>
        <begin position="186"/>
        <end position="206"/>
    </location>
</feature>
<dbReference type="AlphaFoldDB" id="A0A2U9R919"/>
<comment type="subcellular location">
    <subcellularLocation>
        <location evidence="1">Membrane</location>
        <topology evidence="1">Multi-pass membrane protein</topology>
    </subcellularLocation>
</comment>
<evidence type="ECO:0000256" key="5">
    <source>
        <dbReference type="ARBA" id="ARBA00023136"/>
    </source>
</evidence>
<organism evidence="8 9">
    <name type="scientific">Pichia kudriavzevii</name>
    <name type="common">Yeast</name>
    <name type="synonym">Issatchenkia orientalis</name>
    <dbReference type="NCBI Taxonomy" id="4909"/>
    <lineage>
        <taxon>Eukaryota</taxon>
        <taxon>Fungi</taxon>
        <taxon>Dikarya</taxon>
        <taxon>Ascomycota</taxon>
        <taxon>Saccharomycotina</taxon>
        <taxon>Pichiomycetes</taxon>
        <taxon>Pichiales</taxon>
        <taxon>Pichiaceae</taxon>
        <taxon>Pichia</taxon>
    </lineage>
</organism>
<evidence type="ECO:0000256" key="2">
    <source>
        <dbReference type="ARBA" id="ARBA00008816"/>
    </source>
</evidence>
<dbReference type="EMBL" id="CP028776">
    <property type="protein sequence ID" value="AWU77389.1"/>
    <property type="molecule type" value="Genomic_DNA"/>
</dbReference>
<gene>
    <name evidence="8" type="ORF">C5L36_0D01260</name>
</gene>
<dbReference type="InterPro" id="IPR000326">
    <property type="entry name" value="PAP2/HPO"/>
</dbReference>
<feature type="transmembrane region" description="Helical" evidence="6">
    <location>
        <begin position="218"/>
        <end position="236"/>
    </location>
</feature>
<dbReference type="Gene3D" id="1.20.144.10">
    <property type="entry name" value="Phosphatidic acid phosphatase type 2/haloperoxidase"/>
    <property type="match status" value="1"/>
</dbReference>
<dbReference type="RefSeq" id="XP_029322866.1">
    <property type="nucleotide sequence ID" value="XM_029467006.1"/>
</dbReference>
<dbReference type="PANTHER" id="PTHR10165">
    <property type="entry name" value="LIPID PHOSPHATE PHOSPHATASE"/>
    <property type="match status" value="1"/>
</dbReference>
<comment type="similarity">
    <text evidence="2">Belongs to the PA-phosphatase related phosphoesterase family.</text>
</comment>
<evidence type="ECO:0000256" key="4">
    <source>
        <dbReference type="ARBA" id="ARBA00022989"/>
    </source>
</evidence>
<dbReference type="VEuPathDB" id="FungiDB:C5L36_0D01260"/>
<dbReference type="GO" id="GO:0016020">
    <property type="term" value="C:membrane"/>
    <property type="evidence" value="ECO:0007669"/>
    <property type="project" value="UniProtKB-SubCell"/>
</dbReference>
<dbReference type="OrthoDB" id="10030083at2759"/>
<evidence type="ECO:0000256" key="1">
    <source>
        <dbReference type="ARBA" id="ARBA00004141"/>
    </source>
</evidence>
<dbReference type="SMART" id="SM00014">
    <property type="entry name" value="acidPPc"/>
    <property type="match status" value="1"/>
</dbReference>
<proteinExistence type="inferred from homology"/>
<dbReference type="Pfam" id="PF01569">
    <property type="entry name" value="PAP2"/>
    <property type="match status" value="1"/>
</dbReference>
<evidence type="ECO:0000313" key="8">
    <source>
        <dbReference type="EMBL" id="AWU77389.1"/>
    </source>
</evidence>
<dbReference type="GO" id="GO:0008195">
    <property type="term" value="F:phosphatidate phosphatase activity"/>
    <property type="evidence" value="ECO:0007669"/>
    <property type="project" value="TreeGrafter"/>
</dbReference>
<keyword evidence="9" id="KW-1185">Reference proteome</keyword>
<name>A0A2U9R919_PICKU</name>
<dbReference type="Proteomes" id="UP000249293">
    <property type="component" value="Chromosome 4"/>
</dbReference>
<keyword evidence="4 6" id="KW-1133">Transmembrane helix</keyword>
<dbReference type="CDD" id="cd03390">
    <property type="entry name" value="PAP2_containing_1_like"/>
    <property type="match status" value="1"/>
</dbReference>
<feature type="domain" description="Phosphatidic acid phosphatase type 2/haloperoxidase" evidence="7">
    <location>
        <begin position="95"/>
        <end position="236"/>
    </location>
</feature>
<dbReference type="KEGG" id="pkz:C5L36_0D01260"/>
<evidence type="ECO:0000313" key="9">
    <source>
        <dbReference type="Proteomes" id="UP000249293"/>
    </source>
</evidence>
<reference evidence="8 9" key="1">
    <citation type="submission" date="2018-06" db="EMBL/GenBank/DDBJ databases">
        <title>Population genomics shows no distinction between pathogenic Candida krusei and environmental Pichia kudriavzevii: One species, four names.</title>
        <authorList>
            <person name="Douglass A.P."/>
            <person name="Offei B."/>
            <person name="Braun-Galleani S."/>
            <person name="Coughlan A.Y."/>
            <person name="Martos A."/>
            <person name="Ortiz-Merino R.A."/>
            <person name="Byrne K.P."/>
            <person name="Wolfe K.H."/>
        </authorList>
    </citation>
    <scope>NUCLEOTIDE SEQUENCE [LARGE SCALE GENOMIC DNA]</scope>
    <source>
        <strain evidence="8 9">CBS573</strain>
    </source>
</reference>
<sequence>MLEEYGQAILRWKVMDVVYVCILIVADTFFFEQISPFQRQFMINDPTIQHPFTVRERVPAMTLLALMVSVPPLIIVAVTFFTVPKRFRIQVVYISILSLFLSMSTCVMVTDIFKNWIGRLRPDFLARCQPKQGLLNNVYYSAVDACTTDNWQRLLDGFRTTPSGHSSMVWSSFGFISLWTYSQLSIYSHAFTSSIALTPLLYCFYVAFSRVQDYRHHFVDVCLGSLLGATIAYWSYTRYFPYPWRHESHVPLMLLQDSPKKDFYSELEFNNGYLPPPAHDFQLPV</sequence>
<dbReference type="GO" id="GO:0046839">
    <property type="term" value="P:phospholipid dephosphorylation"/>
    <property type="evidence" value="ECO:0007669"/>
    <property type="project" value="TreeGrafter"/>
</dbReference>
<dbReference type="STRING" id="4909.A0A2U9R919"/>
<dbReference type="GeneID" id="40385218"/>
<protein>
    <recommendedName>
        <fullName evidence="7">Phosphatidic acid phosphatase type 2/haloperoxidase domain-containing protein</fullName>
    </recommendedName>
</protein>
<evidence type="ECO:0000259" key="7">
    <source>
        <dbReference type="SMART" id="SM00014"/>
    </source>
</evidence>
<dbReference type="InterPro" id="IPR043216">
    <property type="entry name" value="PAP-like"/>
</dbReference>
<feature type="transmembrane region" description="Helical" evidence="6">
    <location>
        <begin position="60"/>
        <end position="84"/>
    </location>
</feature>
<feature type="transmembrane region" description="Helical" evidence="6">
    <location>
        <begin position="12"/>
        <end position="31"/>
    </location>
</feature>
<feature type="transmembrane region" description="Helical" evidence="6">
    <location>
        <begin position="91"/>
        <end position="113"/>
    </location>
</feature>
<evidence type="ECO:0000256" key="6">
    <source>
        <dbReference type="SAM" id="Phobius"/>
    </source>
</evidence>
<dbReference type="GO" id="GO:0006644">
    <property type="term" value="P:phospholipid metabolic process"/>
    <property type="evidence" value="ECO:0007669"/>
    <property type="project" value="InterPro"/>
</dbReference>
<dbReference type="InterPro" id="IPR036938">
    <property type="entry name" value="PAP2/HPO_sf"/>
</dbReference>
<keyword evidence="5 6" id="KW-0472">Membrane</keyword>
<dbReference type="SUPFAM" id="SSF48317">
    <property type="entry name" value="Acid phosphatase/Vanadium-dependent haloperoxidase"/>
    <property type="match status" value="1"/>
</dbReference>
<keyword evidence="3 6" id="KW-0812">Transmembrane</keyword>
<evidence type="ECO:0000256" key="3">
    <source>
        <dbReference type="ARBA" id="ARBA00022692"/>
    </source>
</evidence>
<accession>A0A2U9R919</accession>
<dbReference type="PANTHER" id="PTHR10165:SF35">
    <property type="entry name" value="RE23632P"/>
    <property type="match status" value="1"/>
</dbReference>